<accession>A0A9P6UB94</accession>
<name>A0A9P6UB94_9FUNG</name>
<gene>
    <name evidence="2" type="ORF">BG011_007665</name>
</gene>
<feature type="compositionally biased region" description="Basic and acidic residues" evidence="1">
    <location>
        <begin position="9"/>
        <end position="24"/>
    </location>
</feature>
<comment type="caution">
    <text evidence="2">The sequence shown here is derived from an EMBL/GenBank/DDBJ whole genome shotgun (WGS) entry which is preliminary data.</text>
</comment>
<keyword evidence="3" id="KW-1185">Reference proteome</keyword>
<feature type="region of interest" description="Disordered" evidence="1">
    <location>
        <begin position="1"/>
        <end position="156"/>
    </location>
</feature>
<dbReference type="AlphaFoldDB" id="A0A9P6UB94"/>
<proteinExistence type="predicted"/>
<protein>
    <submittedName>
        <fullName evidence="2">Uncharacterized protein</fullName>
    </submittedName>
</protein>
<feature type="region of interest" description="Disordered" evidence="1">
    <location>
        <begin position="227"/>
        <end position="249"/>
    </location>
</feature>
<feature type="compositionally biased region" description="Polar residues" evidence="1">
    <location>
        <begin position="26"/>
        <end position="41"/>
    </location>
</feature>
<organism evidence="2 3">
    <name type="scientific">Mortierella polycephala</name>
    <dbReference type="NCBI Taxonomy" id="41804"/>
    <lineage>
        <taxon>Eukaryota</taxon>
        <taxon>Fungi</taxon>
        <taxon>Fungi incertae sedis</taxon>
        <taxon>Mucoromycota</taxon>
        <taxon>Mortierellomycotina</taxon>
        <taxon>Mortierellomycetes</taxon>
        <taxon>Mortierellales</taxon>
        <taxon>Mortierellaceae</taxon>
        <taxon>Mortierella</taxon>
    </lineage>
</organism>
<reference evidence="2" key="1">
    <citation type="journal article" date="2020" name="Fungal Divers.">
        <title>Resolving the Mortierellaceae phylogeny through synthesis of multi-gene phylogenetics and phylogenomics.</title>
        <authorList>
            <person name="Vandepol N."/>
            <person name="Liber J."/>
            <person name="Desiro A."/>
            <person name="Na H."/>
            <person name="Kennedy M."/>
            <person name="Barry K."/>
            <person name="Grigoriev I.V."/>
            <person name="Miller A.N."/>
            <person name="O'Donnell K."/>
            <person name="Stajich J.E."/>
            <person name="Bonito G."/>
        </authorList>
    </citation>
    <scope>NUCLEOTIDE SEQUENCE</scope>
    <source>
        <strain evidence="2">KOD948</strain>
    </source>
</reference>
<evidence type="ECO:0000256" key="1">
    <source>
        <dbReference type="SAM" id="MobiDB-lite"/>
    </source>
</evidence>
<dbReference type="EMBL" id="JAAAJA010000006">
    <property type="protein sequence ID" value="KAG0267256.1"/>
    <property type="molecule type" value="Genomic_DNA"/>
</dbReference>
<sequence>MIGNGGDYIDSKRGSSDNGREAQGDAKQTPTSNDISPTTKNVARRFNLKRDYSDIIPAMIPTQEVLQNPGRYQGVGPSSTQNWTHDSDEEIDEDKEDNHNQEQDTTYSVYDDTSPVIPSLTPMRPTPPLSQPKRRVGLSFQPQRSTLSRAPEKPDIISAASTTIEVNDDDDPIVDFDDSDDDSDLMGRTHEENCEPIISTLSALTSPLRQQSLSRSPYQSPSRRIIHQLMPNPPSYPSDITQQTASTSE</sequence>
<dbReference type="Proteomes" id="UP000726737">
    <property type="component" value="Unassembled WGS sequence"/>
</dbReference>
<evidence type="ECO:0000313" key="2">
    <source>
        <dbReference type="EMBL" id="KAG0267256.1"/>
    </source>
</evidence>
<feature type="compositionally biased region" description="Polar residues" evidence="1">
    <location>
        <begin position="238"/>
        <end position="249"/>
    </location>
</feature>
<evidence type="ECO:0000313" key="3">
    <source>
        <dbReference type="Proteomes" id="UP000726737"/>
    </source>
</evidence>